<name>A0AAV0HCB6_9ROSI</name>
<keyword evidence="2" id="KW-1185">Reference proteome</keyword>
<proteinExistence type="predicted"/>
<evidence type="ECO:0000313" key="2">
    <source>
        <dbReference type="Proteomes" id="UP001154282"/>
    </source>
</evidence>
<organism evidence="1 2">
    <name type="scientific">Linum tenue</name>
    <dbReference type="NCBI Taxonomy" id="586396"/>
    <lineage>
        <taxon>Eukaryota</taxon>
        <taxon>Viridiplantae</taxon>
        <taxon>Streptophyta</taxon>
        <taxon>Embryophyta</taxon>
        <taxon>Tracheophyta</taxon>
        <taxon>Spermatophyta</taxon>
        <taxon>Magnoliopsida</taxon>
        <taxon>eudicotyledons</taxon>
        <taxon>Gunneridae</taxon>
        <taxon>Pentapetalae</taxon>
        <taxon>rosids</taxon>
        <taxon>fabids</taxon>
        <taxon>Malpighiales</taxon>
        <taxon>Linaceae</taxon>
        <taxon>Linum</taxon>
    </lineage>
</organism>
<dbReference type="AlphaFoldDB" id="A0AAV0HCB6"/>
<comment type="caution">
    <text evidence="1">The sequence shown here is derived from an EMBL/GenBank/DDBJ whole genome shotgun (WGS) entry which is preliminary data.</text>
</comment>
<dbReference type="EMBL" id="CAMGYJ010000002">
    <property type="protein sequence ID" value="CAI0382971.1"/>
    <property type="molecule type" value="Genomic_DNA"/>
</dbReference>
<reference evidence="1" key="1">
    <citation type="submission" date="2022-08" db="EMBL/GenBank/DDBJ databases">
        <authorList>
            <person name="Gutierrez-Valencia J."/>
        </authorList>
    </citation>
    <scope>NUCLEOTIDE SEQUENCE</scope>
</reference>
<dbReference type="Proteomes" id="UP001154282">
    <property type="component" value="Unassembled WGS sequence"/>
</dbReference>
<gene>
    <name evidence="1" type="ORF">LITE_LOCUS3796</name>
</gene>
<protein>
    <submittedName>
        <fullName evidence="1">Uncharacterized protein</fullName>
    </submittedName>
</protein>
<accession>A0AAV0HCB6</accession>
<sequence length="91" mass="10278">MIWLGHDVSSVLQSFPRLELNGSLHFSLDVIGRCFSRKTVENIFAARLASFDGNDDEEDWWDEEVPVAAIRTPQLSKIEAELMGEDDIVQA</sequence>
<evidence type="ECO:0000313" key="1">
    <source>
        <dbReference type="EMBL" id="CAI0382971.1"/>
    </source>
</evidence>